<dbReference type="EMBL" id="JAUSUL010000002">
    <property type="protein sequence ID" value="MDQ0316249.1"/>
    <property type="molecule type" value="Genomic_DNA"/>
</dbReference>
<evidence type="ECO:0000313" key="7">
    <source>
        <dbReference type="Proteomes" id="UP001229244"/>
    </source>
</evidence>
<evidence type="ECO:0000256" key="3">
    <source>
        <dbReference type="ARBA" id="ARBA00022777"/>
    </source>
</evidence>
<dbReference type="SMART" id="SM00046">
    <property type="entry name" value="DAGKc"/>
    <property type="match status" value="1"/>
</dbReference>
<dbReference type="GO" id="GO:0005524">
    <property type="term" value="F:ATP binding"/>
    <property type="evidence" value="ECO:0007669"/>
    <property type="project" value="UniProtKB-KW"/>
</dbReference>
<gene>
    <name evidence="6" type="ORF">J2S73_002706</name>
</gene>
<dbReference type="InterPro" id="IPR050187">
    <property type="entry name" value="Lipid_Phosphate_FormReg"/>
</dbReference>
<dbReference type="AlphaFoldDB" id="A0AAE3VQ67"/>
<name>A0AAE3VQ67_9HYPH</name>
<dbReference type="Gene3D" id="3.40.50.10330">
    <property type="entry name" value="Probable inorganic polyphosphate/atp-NAD kinase, domain 1"/>
    <property type="match status" value="1"/>
</dbReference>
<dbReference type="Gene3D" id="2.60.200.40">
    <property type="match status" value="1"/>
</dbReference>
<keyword evidence="7" id="KW-1185">Reference proteome</keyword>
<keyword evidence="1" id="KW-0808">Transferase</keyword>
<dbReference type="PANTHER" id="PTHR12358">
    <property type="entry name" value="SPHINGOSINE KINASE"/>
    <property type="match status" value="1"/>
</dbReference>
<evidence type="ECO:0000256" key="2">
    <source>
        <dbReference type="ARBA" id="ARBA00022741"/>
    </source>
</evidence>
<dbReference type="InterPro" id="IPR016064">
    <property type="entry name" value="NAD/diacylglycerol_kinase_sf"/>
</dbReference>
<reference evidence="6" key="1">
    <citation type="submission" date="2023-07" db="EMBL/GenBank/DDBJ databases">
        <title>Genomic Encyclopedia of Type Strains, Phase IV (KMG-IV): sequencing the most valuable type-strain genomes for metagenomic binning, comparative biology and taxonomic classification.</title>
        <authorList>
            <person name="Goeker M."/>
        </authorList>
    </citation>
    <scope>NUCLEOTIDE SEQUENCE</scope>
    <source>
        <strain evidence="6">DSM 21202</strain>
    </source>
</reference>
<proteinExistence type="predicted"/>
<sequence>MTIKRNKGATVRCFVVVNPRAGASLDIPNFGQHVRGLFEAAAIQADFADPDIELDRQIEAAMASDAPIIAVAGGDGTVMAVVQAMMGTPKKLAILPAGTMNVLAHEVGLPMDLSKAVRLVEEGGSRLIDVGEVNGHYFLGNSMLGAPSRLAKRREGFRGRSSGRGYLDLVRAGIRALRRYPAMGLVVETGGDRRPVETRALVVAVNDYEEGVGKVMTRASLDAGELVVYALKPVTPLRVLGLMLAVLLGRWRHDQRLLRLEVEDTVRITARRKRVRVMNDGETLLLTPPLTYRLHPGALEVIVPKMEPAVEPSDPSATVASVGS</sequence>
<evidence type="ECO:0000256" key="4">
    <source>
        <dbReference type="ARBA" id="ARBA00022840"/>
    </source>
</evidence>
<keyword evidence="2" id="KW-0547">Nucleotide-binding</keyword>
<feature type="domain" description="DAGKc" evidence="5">
    <location>
        <begin position="8"/>
        <end position="137"/>
    </location>
</feature>
<accession>A0AAE3VQ67</accession>
<dbReference type="InterPro" id="IPR045540">
    <property type="entry name" value="YegS/DAGK_C"/>
</dbReference>
<dbReference type="PROSITE" id="PS50146">
    <property type="entry name" value="DAGK"/>
    <property type="match status" value="1"/>
</dbReference>
<dbReference type="SUPFAM" id="SSF111331">
    <property type="entry name" value="NAD kinase/diacylglycerol kinase-like"/>
    <property type="match status" value="1"/>
</dbReference>
<dbReference type="Pfam" id="PF00781">
    <property type="entry name" value="DAGK_cat"/>
    <property type="match status" value="1"/>
</dbReference>
<dbReference type="GO" id="GO:0016301">
    <property type="term" value="F:kinase activity"/>
    <property type="evidence" value="ECO:0007669"/>
    <property type="project" value="UniProtKB-KW"/>
</dbReference>
<organism evidence="6 7">
    <name type="scientific">Amorphus orientalis</name>
    <dbReference type="NCBI Taxonomy" id="649198"/>
    <lineage>
        <taxon>Bacteria</taxon>
        <taxon>Pseudomonadati</taxon>
        <taxon>Pseudomonadota</taxon>
        <taxon>Alphaproteobacteria</taxon>
        <taxon>Hyphomicrobiales</taxon>
        <taxon>Amorphaceae</taxon>
        <taxon>Amorphus</taxon>
    </lineage>
</organism>
<evidence type="ECO:0000256" key="1">
    <source>
        <dbReference type="ARBA" id="ARBA00022679"/>
    </source>
</evidence>
<dbReference type="Pfam" id="PF19279">
    <property type="entry name" value="YegS_C"/>
    <property type="match status" value="1"/>
</dbReference>
<dbReference type="PANTHER" id="PTHR12358:SF54">
    <property type="entry name" value="SPHINGOSINE KINASE RELATED PROTEIN"/>
    <property type="match status" value="1"/>
</dbReference>
<keyword evidence="4" id="KW-0067">ATP-binding</keyword>
<keyword evidence="3 6" id="KW-0418">Kinase</keyword>
<dbReference type="RefSeq" id="WP_306886078.1">
    <property type="nucleotide sequence ID" value="NZ_JAUSUL010000002.1"/>
</dbReference>
<dbReference type="Proteomes" id="UP001229244">
    <property type="component" value="Unassembled WGS sequence"/>
</dbReference>
<comment type="caution">
    <text evidence="6">The sequence shown here is derived from an EMBL/GenBank/DDBJ whole genome shotgun (WGS) entry which is preliminary data.</text>
</comment>
<dbReference type="InterPro" id="IPR017438">
    <property type="entry name" value="ATP-NAD_kinase_N"/>
</dbReference>
<evidence type="ECO:0000259" key="5">
    <source>
        <dbReference type="PROSITE" id="PS50146"/>
    </source>
</evidence>
<dbReference type="InterPro" id="IPR001206">
    <property type="entry name" value="Diacylglycerol_kinase_cat_dom"/>
</dbReference>
<evidence type="ECO:0000313" key="6">
    <source>
        <dbReference type="EMBL" id="MDQ0316249.1"/>
    </source>
</evidence>
<protein>
    <submittedName>
        <fullName evidence="6">Diacylglycerol kinase family enzyme</fullName>
    </submittedName>
</protein>